<dbReference type="InterPro" id="IPR039554">
    <property type="entry name" value="HigA2-like_HTH"/>
</dbReference>
<dbReference type="GO" id="GO:0003677">
    <property type="term" value="F:DNA binding"/>
    <property type="evidence" value="ECO:0007669"/>
    <property type="project" value="InterPro"/>
</dbReference>
<organism evidence="2 3">
    <name type="scientific">Candidatus Polarisedimenticola svalbardensis</name>
    <dbReference type="NCBI Taxonomy" id="2886004"/>
    <lineage>
        <taxon>Bacteria</taxon>
        <taxon>Pseudomonadati</taxon>
        <taxon>Acidobacteriota</taxon>
        <taxon>Candidatus Polarisedimenticolia</taxon>
        <taxon>Candidatus Polarisedimenticolales</taxon>
        <taxon>Candidatus Polarisedimenticolaceae</taxon>
        <taxon>Candidatus Polarisedimenticola</taxon>
    </lineage>
</organism>
<dbReference type="InterPro" id="IPR010982">
    <property type="entry name" value="Lambda_DNA-bd_dom_sf"/>
</dbReference>
<proteinExistence type="predicted"/>
<comment type="caution">
    <text evidence="2">The sequence shown here is derived from an EMBL/GenBank/DDBJ whole genome shotgun (WGS) entry which is preliminary data.</text>
</comment>
<dbReference type="InterPro" id="IPR001387">
    <property type="entry name" value="Cro/C1-type_HTH"/>
</dbReference>
<dbReference type="SMART" id="SM00530">
    <property type="entry name" value="HTH_XRE"/>
    <property type="match status" value="1"/>
</dbReference>
<name>A0A8J7C1R9_9BACT</name>
<evidence type="ECO:0000259" key="1">
    <source>
        <dbReference type="PROSITE" id="PS50943"/>
    </source>
</evidence>
<gene>
    <name evidence="2" type="ORF">IFK94_09070</name>
</gene>
<dbReference type="EMBL" id="JACXWD010000026">
    <property type="protein sequence ID" value="MBD3868265.1"/>
    <property type="molecule type" value="Genomic_DNA"/>
</dbReference>
<dbReference type="Proteomes" id="UP000648239">
    <property type="component" value="Unassembled WGS sequence"/>
</dbReference>
<sequence>MGRKTSDALEILDQVTGDDPELRRMIAEETLNSRIAQMIYDVRHEAGLTQAELARLINTKQPVIARLEDADYEGHSLSMLQRIAAALGQRLQVSFVPGTGTDG</sequence>
<dbReference type="SUPFAM" id="SSF47413">
    <property type="entry name" value="lambda repressor-like DNA-binding domains"/>
    <property type="match status" value="1"/>
</dbReference>
<protein>
    <submittedName>
        <fullName evidence="2">XRE family transcriptional regulator</fullName>
    </submittedName>
</protein>
<reference evidence="2 3" key="1">
    <citation type="submission" date="2020-08" db="EMBL/GenBank/DDBJ databases">
        <title>Acidobacteriota in marine sediments use diverse sulfur dissimilation pathways.</title>
        <authorList>
            <person name="Wasmund K."/>
        </authorList>
    </citation>
    <scope>NUCLEOTIDE SEQUENCE [LARGE SCALE GENOMIC DNA]</scope>
    <source>
        <strain evidence="2">MAG AM4</strain>
    </source>
</reference>
<dbReference type="Pfam" id="PF13744">
    <property type="entry name" value="HTH_37"/>
    <property type="match status" value="1"/>
</dbReference>
<evidence type="ECO:0000313" key="2">
    <source>
        <dbReference type="EMBL" id="MBD3868265.1"/>
    </source>
</evidence>
<feature type="domain" description="HTH cro/C1-type" evidence="1">
    <location>
        <begin position="39"/>
        <end position="94"/>
    </location>
</feature>
<dbReference type="CDD" id="cd00093">
    <property type="entry name" value="HTH_XRE"/>
    <property type="match status" value="1"/>
</dbReference>
<dbReference type="AlphaFoldDB" id="A0A8J7C1R9"/>
<accession>A0A8J7C1R9</accession>
<dbReference type="PROSITE" id="PS50943">
    <property type="entry name" value="HTH_CROC1"/>
    <property type="match status" value="1"/>
</dbReference>
<dbReference type="Gene3D" id="1.10.260.40">
    <property type="entry name" value="lambda repressor-like DNA-binding domains"/>
    <property type="match status" value="1"/>
</dbReference>
<evidence type="ECO:0000313" key="3">
    <source>
        <dbReference type="Proteomes" id="UP000648239"/>
    </source>
</evidence>